<dbReference type="EMBL" id="AAPE02069343">
    <property type="status" value="NOT_ANNOTATED_CDS"/>
    <property type="molecule type" value="Genomic_DNA"/>
</dbReference>
<dbReference type="OMA" id="TTCIYSF"/>
<reference evidence="1" key="3">
    <citation type="submission" date="2025-09" db="UniProtKB">
        <authorList>
            <consortium name="Ensembl"/>
        </authorList>
    </citation>
    <scope>IDENTIFICATION</scope>
</reference>
<reference evidence="1" key="2">
    <citation type="submission" date="2025-08" db="UniProtKB">
        <authorList>
            <consortium name="Ensembl"/>
        </authorList>
    </citation>
    <scope>IDENTIFICATION</scope>
</reference>
<gene>
    <name evidence="1" type="primary">LOC102420661</name>
</gene>
<name>G1Q258_MYOLU</name>
<dbReference type="eggNOG" id="ENOG502S28K">
    <property type="taxonomic scope" value="Eukaryota"/>
</dbReference>
<reference evidence="1 2" key="1">
    <citation type="journal article" date="2011" name="Nature">
        <title>A high-resolution map of human evolutionary constraint using 29 mammals.</title>
        <authorList>
            <person name="Lindblad-Toh K."/>
            <person name="Garber M."/>
            <person name="Zuk O."/>
            <person name="Lin M.F."/>
            <person name="Parker B.J."/>
            <person name="Washietl S."/>
            <person name="Kheradpour P."/>
            <person name="Ernst J."/>
            <person name="Jordan G."/>
            <person name="Mauceli E."/>
            <person name="Ward L.D."/>
            <person name="Lowe C.B."/>
            <person name="Holloway A.K."/>
            <person name="Clamp M."/>
            <person name="Gnerre S."/>
            <person name="Alfoldi J."/>
            <person name="Beal K."/>
            <person name="Chang J."/>
            <person name="Clawson H."/>
            <person name="Cuff J."/>
            <person name="Di Palma F."/>
            <person name="Fitzgerald S."/>
            <person name="Flicek P."/>
            <person name="Guttman M."/>
            <person name="Hubisz M.J."/>
            <person name="Jaffe D.B."/>
            <person name="Jungreis I."/>
            <person name="Kent W.J."/>
            <person name="Kostka D."/>
            <person name="Lara M."/>
            <person name="Martins A.L."/>
            <person name="Massingham T."/>
            <person name="Moltke I."/>
            <person name="Raney B.J."/>
            <person name="Rasmussen M.D."/>
            <person name="Robinson J."/>
            <person name="Stark A."/>
            <person name="Vilella A.J."/>
            <person name="Wen J."/>
            <person name="Xie X."/>
            <person name="Zody M.C."/>
            <person name="Baldwin J."/>
            <person name="Bloom T."/>
            <person name="Chin C.W."/>
            <person name="Heiman D."/>
            <person name="Nicol R."/>
            <person name="Nusbaum C."/>
            <person name="Young S."/>
            <person name="Wilkinson J."/>
            <person name="Worley K.C."/>
            <person name="Kovar C.L."/>
            <person name="Muzny D.M."/>
            <person name="Gibbs R.A."/>
            <person name="Cree A."/>
            <person name="Dihn H.H."/>
            <person name="Fowler G."/>
            <person name="Jhangiani S."/>
            <person name="Joshi V."/>
            <person name="Lee S."/>
            <person name="Lewis L.R."/>
            <person name="Nazareth L.V."/>
            <person name="Okwuonu G."/>
            <person name="Santibanez J."/>
            <person name="Warren W.C."/>
            <person name="Mardis E.R."/>
            <person name="Weinstock G.M."/>
            <person name="Wilson R.K."/>
            <person name="Delehaunty K."/>
            <person name="Dooling D."/>
            <person name="Fronik C."/>
            <person name="Fulton L."/>
            <person name="Fulton B."/>
            <person name="Graves T."/>
            <person name="Minx P."/>
            <person name="Sodergren E."/>
            <person name="Birney E."/>
            <person name="Margulies E.H."/>
            <person name="Herrero J."/>
            <person name="Green E.D."/>
            <person name="Haussler D."/>
            <person name="Siepel A."/>
            <person name="Goldman N."/>
            <person name="Pollard K.S."/>
            <person name="Pedersen J.S."/>
            <person name="Lander E.S."/>
            <person name="Kellis M."/>
        </authorList>
    </citation>
    <scope>NUCLEOTIDE SEQUENCE [LARGE SCALE GENOMIC DNA]</scope>
</reference>
<protein>
    <submittedName>
        <fullName evidence="1">Uncharacterized protein</fullName>
    </submittedName>
</protein>
<dbReference type="STRING" id="59463.ENSMLUP00000017791"/>
<sequence length="166" mass="18581">LLRSTPCTTATLQSALLHSRTPQPVGICRGSVSQSFEEKKFVDINCDFFQSQLSPLKGENLLFTRKFLFYQKNKSTHSPSKDVLSGSVQYLPELDDEESQETDPAEAFPVHLDLTTNPQGEPLNVSFLFYGPMIKKLFVLPFPKEEQRFAECPGNASMSNPIVLPP</sequence>
<dbReference type="Proteomes" id="UP000001074">
    <property type="component" value="Unassembled WGS sequence"/>
</dbReference>
<dbReference type="GeneTree" id="ENSGT00990000213433"/>
<dbReference type="InParanoid" id="G1Q258"/>
<evidence type="ECO:0000313" key="1">
    <source>
        <dbReference type="Ensembl" id="ENSMLUP00000017791.1"/>
    </source>
</evidence>
<dbReference type="AlphaFoldDB" id="G1Q258"/>
<keyword evidence="2" id="KW-1185">Reference proteome</keyword>
<organism evidence="1 2">
    <name type="scientific">Myotis lucifugus</name>
    <name type="common">Little brown bat</name>
    <dbReference type="NCBI Taxonomy" id="59463"/>
    <lineage>
        <taxon>Eukaryota</taxon>
        <taxon>Metazoa</taxon>
        <taxon>Chordata</taxon>
        <taxon>Craniata</taxon>
        <taxon>Vertebrata</taxon>
        <taxon>Euteleostomi</taxon>
        <taxon>Mammalia</taxon>
        <taxon>Eutheria</taxon>
        <taxon>Laurasiatheria</taxon>
        <taxon>Chiroptera</taxon>
        <taxon>Yangochiroptera</taxon>
        <taxon>Vespertilionidae</taxon>
        <taxon>Myotis</taxon>
    </lineage>
</organism>
<accession>G1Q258</accession>
<dbReference type="HOGENOM" id="CLU_1606482_0_0_1"/>
<dbReference type="Ensembl" id="ENSMLUT00000029163.1">
    <property type="protein sequence ID" value="ENSMLUP00000017791.1"/>
    <property type="gene ID" value="ENSMLUG00000029748.1"/>
</dbReference>
<evidence type="ECO:0000313" key="2">
    <source>
        <dbReference type="Proteomes" id="UP000001074"/>
    </source>
</evidence>
<proteinExistence type="predicted"/>